<sequence length="154" mass="16661">MSTTLKELTADDLAQLADRYTRISTRLFEFRLTHALSPEEERLVRVEGEQRLDALANVLRGQAIALTVKDAGLKADALREALESAYGTLEKLSKVRDVIGLVTNLVTLGGAVLSGNGGAIVKALRAFRSKGKDENEESEESQESQEQDGDGEGS</sequence>
<dbReference type="EMBL" id="WNWM01000002">
    <property type="protein sequence ID" value="MUI16411.1"/>
    <property type="molecule type" value="Genomic_DNA"/>
</dbReference>
<accession>A0A6I3XRI5</accession>
<gene>
    <name evidence="2" type="ORF">GJV26_28725</name>
</gene>
<organism evidence="2 3">
    <name type="scientific">Pseudoduganella dura</name>
    <dbReference type="NCBI Taxonomy" id="321982"/>
    <lineage>
        <taxon>Bacteria</taxon>
        <taxon>Pseudomonadati</taxon>
        <taxon>Pseudomonadota</taxon>
        <taxon>Betaproteobacteria</taxon>
        <taxon>Burkholderiales</taxon>
        <taxon>Oxalobacteraceae</taxon>
        <taxon>Telluria group</taxon>
        <taxon>Pseudoduganella</taxon>
    </lineage>
</organism>
<reference evidence="2 3" key="1">
    <citation type="submission" date="2019-11" db="EMBL/GenBank/DDBJ databases">
        <title>Draft Genome Sequences of Six Type Strains of the Genus Massilia.</title>
        <authorList>
            <person name="Miess H."/>
            <person name="Frediansyah A."/>
            <person name="Goeker M."/>
            <person name="Gross H."/>
        </authorList>
    </citation>
    <scope>NUCLEOTIDE SEQUENCE [LARGE SCALE GENOMIC DNA]</scope>
    <source>
        <strain evidence="2 3">DSM 17513</strain>
    </source>
</reference>
<dbReference type="RefSeq" id="WP_155711971.1">
    <property type="nucleotide sequence ID" value="NZ_BMWU01000008.1"/>
</dbReference>
<keyword evidence="3" id="KW-1185">Reference proteome</keyword>
<feature type="region of interest" description="Disordered" evidence="1">
    <location>
        <begin position="130"/>
        <end position="154"/>
    </location>
</feature>
<dbReference type="AlphaFoldDB" id="A0A6I3XRI5"/>
<dbReference type="OrthoDB" id="9850795at2"/>
<protein>
    <submittedName>
        <fullName evidence="2">Uncharacterized protein</fullName>
    </submittedName>
</protein>
<dbReference type="Proteomes" id="UP000431684">
    <property type="component" value="Unassembled WGS sequence"/>
</dbReference>
<name>A0A6I3XRI5_9BURK</name>
<feature type="compositionally biased region" description="Acidic residues" evidence="1">
    <location>
        <begin position="134"/>
        <end position="154"/>
    </location>
</feature>
<comment type="caution">
    <text evidence="2">The sequence shown here is derived from an EMBL/GenBank/DDBJ whole genome shotgun (WGS) entry which is preliminary data.</text>
</comment>
<proteinExistence type="predicted"/>
<evidence type="ECO:0000313" key="2">
    <source>
        <dbReference type="EMBL" id="MUI16411.1"/>
    </source>
</evidence>
<evidence type="ECO:0000256" key="1">
    <source>
        <dbReference type="SAM" id="MobiDB-lite"/>
    </source>
</evidence>
<evidence type="ECO:0000313" key="3">
    <source>
        <dbReference type="Proteomes" id="UP000431684"/>
    </source>
</evidence>